<dbReference type="eggNOG" id="ENOG502Z8B7">
    <property type="taxonomic scope" value="Bacteria"/>
</dbReference>
<dbReference type="InterPro" id="IPR025345">
    <property type="entry name" value="DUF4249"/>
</dbReference>
<reference evidence="1 2" key="1">
    <citation type="submission" date="2014-01" db="EMBL/GenBank/DDBJ databases">
        <title>Complete genome sequence of ionizing-radiation resistance bacterium Hymenobacter swuensis DY53.</title>
        <authorList>
            <person name="Jung J.-H."/>
            <person name="Jeong S.-W."/>
            <person name="Joe M.-H."/>
            <person name="Cho y.-j."/>
            <person name="Kim M.-K."/>
            <person name="Lim S.-Y."/>
        </authorList>
    </citation>
    <scope>NUCLEOTIDE SEQUENCE [LARGE SCALE GENOMIC DNA]</scope>
    <source>
        <strain evidence="1 2">DY53</strain>
    </source>
</reference>
<dbReference type="KEGG" id="hsw:Hsw_3291"/>
<dbReference type="AlphaFoldDB" id="W8F8D6"/>
<dbReference type="Proteomes" id="UP000019423">
    <property type="component" value="Chromosome"/>
</dbReference>
<dbReference type="Pfam" id="PF14054">
    <property type="entry name" value="DUF4249"/>
    <property type="match status" value="1"/>
</dbReference>
<evidence type="ECO:0000313" key="2">
    <source>
        <dbReference type="Proteomes" id="UP000019423"/>
    </source>
</evidence>
<gene>
    <name evidence="1" type="ORF">Hsw_3291</name>
</gene>
<evidence type="ECO:0008006" key="3">
    <source>
        <dbReference type="Google" id="ProtNLM"/>
    </source>
</evidence>
<sequence>MALGLTACVEPFEPKVDADNAHFLVVDGNINSQGVTVIHLTRSVNLRDPKNIPVETRAKMFIEEESGTRYPLLEAVSGTYTSASLKLTPSRRARLHFTTAGQKEYVSEFTLIQHTPAIDSVSWRTSTKGMQLYVNTHDASNQARYYRWAYDETWEFTSAFVSTLKYERAKIVERANEDIHHCWASESSSDIRLGTTEKLAQAVVADFPLTLLPPTSKKLQRRYSILVKQYALTKEEYTYWDILRKNTETLGTLFDPLPSQSVGNVRSLTDASEVVLGFVGAQSVTEKRIFIDYGELPRTWVAETGYETCHTDTLLRPKGEYATPPPSPAEVVDFFRNGLFIPLEDLQQDPLNPTRFFLFASADCVDCRKRGTNVKPSFWP</sequence>
<dbReference type="HOGENOM" id="CLU_056928_1_0_10"/>
<proteinExistence type="predicted"/>
<keyword evidence="2" id="KW-1185">Reference proteome</keyword>
<dbReference type="PATRIC" id="fig|1227739.3.peg.3456"/>
<name>W8F8D6_9BACT</name>
<protein>
    <recommendedName>
        <fullName evidence="3">DUF4249 domain-containing protein</fullName>
    </recommendedName>
</protein>
<dbReference type="RefSeq" id="WP_052346566.1">
    <property type="nucleotide sequence ID" value="NZ_CP007145.1"/>
</dbReference>
<dbReference type="STRING" id="1227739.Hsw_3291"/>
<dbReference type="EMBL" id="CP007145">
    <property type="protein sequence ID" value="AHJ98886.1"/>
    <property type="molecule type" value="Genomic_DNA"/>
</dbReference>
<organism evidence="1 2">
    <name type="scientific">Hymenobacter swuensis DY53</name>
    <dbReference type="NCBI Taxonomy" id="1227739"/>
    <lineage>
        <taxon>Bacteria</taxon>
        <taxon>Pseudomonadati</taxon>
        <taxon>Bacteroidota</taxon>
        <taxon>Cytophagia</taxon>
        <taxon>Cytophagales</taxon>
        <taxon>Hymenobacteraceae</taxon>
        <taxon>Hymenobacter</taxon>
    </lineage>
</organism>
<evidence type="ECO:0000313" key="1">
    <source>
        <dbReference type="EMBL" id="AHJ98886.1"/>
    </source>
</evidence>
<accession>W8F8D6</accession>